<gene>
    <name evidence="1" type="ordered locus">BN6_20050</name>
</gene>
<organism evidence="1 2">
    <name type="scientific">Saccharothrix espanaensis (strain ATCC 51144 / DSM 44229 / JCM 9112 / NBRC 15066 / NRRL 15764)</name>
    <dbReference type="NCBI Taxonomy" id="1179773"/>
    <lineage>
        <taxon>Bacteria</taxon>
        <taxon>Bacillati</taxon>
        <taxon>Actinomycetota</taxon>
        <taxon>Actinomycetes</taxon>
        <taxon>Pseudonocardiales</taxon>
        <taxon>Pseudonocardiaceae</taxon>
        <taxon>Saccharothrix</taxon>
    </lineage>
</organism>
<dbReference type="Proteomes" id="UP000006281">
    <property type="component" value="Chromosome"/>
</dbReference>
<keyword evidence="2" id="KW-1185">Reference proteome</keyword>
<dbReference type="AlphaFoldDB" id="K0JTR8"/>
<dbReference type="eggNOG" id="COG3464">
    <property type="taxonomic scope" value="Bacteria"/>
</dbReference>
<proteinExistence type="predicted"/>
<evidence type="ECO:0000313" key="2">
    <source>
        <dbReference type="Proteomes" id="UP000006281"/>
    </source>
</evidence>
<dbReference type="KEGG" id="sesp:BN6_20050"/>
<reference evidence="1 2" key="1">
    <citation type="journal article" date="2012" name="BMC Genomics">
        <title>Complete genome sequence of Saccharothrix espanaensis DSM 44229T and comparison to the other completely sequenced Pseudonocardiaceae.</title>
        <authorList>
            <person name="Strobel T."/>
            <person name="Al-Dilaimi A."/>
            <person name="Blom J."/>
            <person name="Gessner A."/>
            <person name="Kalinowski J."/>
            <person name="Luzhetska M."/>
            <person name="Puhler A."/>
            <person name="Szczepanowski R."/>
            <person name="Bechthold A."/>
            <person name="Ruckert C."/>
        </authorList>
    </citation>
    <scope>NUCLEOTIDE SEQUENCE [LARGE SCALE GENOMIC DNA]</scope>
    <source>
        <strain evidence="2">ATCC 51144 / DSM 44229 / JCM 9112 / NBRC 15066 / NRRL 15764</strain>
    </source>
</reference>
<evidence type="ECO:0008006" key="3">
    <source>
        <dbReference type="Google" id="ProtNLM"/>
    </source>
</evidence>
<dbReference type="PATRIC" id="fig|1179773.3.peg.2012"/>
<dbReference type="EMBL" id="HE804045">
    <property type="protein sequence ID" value="CCH29326.1"/>
    <property type="molecule type" value="Genomic_DNA"/>
</dbReference>
<dbReference type="STRING" id="1179773.BN6_20050"/>
<protein>
    <recommendedName>
        <fullName evidence="3">Transposase</fullName>
    </recommendedName>
</protein>
<dbReference type="HOGENOM" id="CLU_2095098_0_0_11"/>
<evidence type="ECO:0000313" key="1">
    <source>
        <dbReference type="EMBL" id="CCH29326.1"/>
    </source>
</evidence>
<name>K0JTR8_SACES</name>
<sequence>MEKITAACPEMTALASLVRGFAALLTPAVGNDAKLTDWIAAARTVDLPHLRSLTNGLEIDRSAVDAAVTACVSATSSSAGTRPRRRAKWGFNVPATSLPTTRCRLTVCSARRDALR</sequence>
<accession>K0JTR8</accession>